<evidence type="ECO:0000259" key="1">
    <source>
        <dbReference type="PROSITE" id="PS50053"/>
    </source>
</evidence>
<dbReference type="PRINTS" id="PR00348">
    <property type="entry name" value="UBIQUITIN"/>
</dbReference>
<evidence type="ECO:0000313" key="3">
    <source>
        <dbReference type="Proteomes" id="UP001162131"/>
    </source>
</evidence>
<sequence length="169" mass="19355">MAFLTWYQNIKFINMQISVIVAHAESFFNIYAESSESIEDLKLKIQEKEGIPIDQQRLFSDYDELEDCHSLADYNIQDKSSLYLALGPRDGGVLMTIIVEEKYNNHEICINSRSTTLDLKLLLKDLSGISISYQLLLFGKNYLRNFCTLESYGICPGAILHLTEGRRVC</sequence>
<comment type="caution">
    <text evidence="2">The sequence shown here is derived from an EMBL/GenBank/DDBJ whole genome shotgun (WGS) entry which is preliminary data.</text>
</comment>
<dbReference type="InterPro" id="IPR019956">
    <property type="entry name" value="Ubiquitin_dom"/>
</dbReference>
<dbReference type="Proteomes" id="UP001162131">
    <property type="component" value="Unassembled WGS sequence"/>
</dbReference>
<dbReference type="CDD" id="cd17039">
    <property type="entry name" value="Ubl_ubiquitin_like"/>
    <property type="match status" value="1"/>
</dbReference>
<evidence type="ECO:0000313" key="2">
    <source>
        <dbReference type="EMBL" id="CAG9320808.1"/>
    </source>
</evidence>
<keyword evidence="3" id="KW-1185">Reference proteome</keyword>
<dbReference type="InterPro" id="IPR029071">
    <property type="entry name" value="Ubiquitin-like_domsf"/>
</dbReference>
<dbReference type="SUPFAM" id="SSF54236">
    <property type="entry name" value="Ubiquitin-like"/>
    <property type="match status" value="2"/>
</dbReference>
<dbReference type="PANTHER" id="PTHR10666">
    <property type="entry name" value="UBIQUITIN"/>
    <property type="match status" value="1"/>
</dbReference>
<protein>
    <recommendedName>
        <fullName evidence="1">Ubiquitin-like domain-containing protein</fullName>
    </recommendedName>
</protein>
<accession>A0AAU9JB53</accession>
<gene>
    <name evidence="2" type="ORF">BSTOLATCC_MIC27387</name>
</gene>
<dbReference type="Pfam" id="PF00240">
    <property type="entry name" value="ubiquitin"/>
    <property type="match status" value="2"/>
</dbReference>
<reference evidence="2" key="1">
    <citation type="submission" date="2021-09" db="EMBL/GenBank/DDBJ databases">
        <authorList>
            <consortium name="AG Swart"/>
            <person name="Singh M."/>
            <person name="Singh A."/>
            <person name="Seah K."/>
            <person name="Emmerich C."/>
        </authorList>
    </citation>
    <scope>NUCLEOTIDE SEQUENCE</scope>
    <source>
        <strain evidence="2">ATCC30299</strain>
    </source>
</reference>
<dbReference type="PROSITE" id="PS50053">
    <property type="entry name" value="UBIQUITIN_2"/>
    <property type="match status" value="2"/>
</dbReference>
<dbReference type="InterPro" id="IPR000626">
    <property type="entry name" value="Ubiquitin-like_dom"/>
</dbReference>
<dbReference type="Gene3D" id="3.10.20.90">
    <property type="entry name" value="Phosphatidylinositol 3-kinase Catalytic Subunit, Chain A, domain 1"/>
    <property type="match status" value="2"/>
</dbReference>
<dbReference type="SMART" id="SM00213">
    <property type="entry name" value="UBQ"/>
    <property type="match status" value="2"/>
</dbReference>
<feature type="domain" description="Ubiquitin-like" evidence="1">
    <location>
        <begin position="15"/>
        <end position="91"/>
    </location>
</feature>
<dbReference type="InterPro" id="IPR050158">
    <property type="entry name" value="Ubiquitin_ubiquitin-like"/>
</dbReference>
<dbReference type="EMBL" id="CAJZBQ010000027">
    <property type="protein sequence ID" value="CAG9320808.1"/>
    <property type="molecule type" value="Genomic_DNA"/>
</dbReference>
<name>A0AAU9JB53_9CILI</name>
<dbReference type="AlphaFoldDB" id="A0AAU9JB53"/>
<organism evidence="2 3">
    <name type="scientific">Blepharisma stoltei</name>
    <dbReference type="NCBI Taxonomy" id="1481888"/>
    <lineage>
        <taxon>Eukaryota</taxon>
        <taxon>Sar</taxon>
        <taxon>Alveolata</taxon>
        <taxon>Ciliophora</taxon>
        <taxon>Postciliodesmatophora</taxon>
        <taxon>Heterotrichea</taxon>
        <taxon>Heterotrichida</taxon>
        <taxon>Blepharismidae</taxon>
        <taxon>Blepharisma</taxon>
    </lineage>
</organism>
<proteinExistence type="predicted"/>
<feature type="domain" description="Ubiquitin-like" evidence="1">
    <location>
        <begin position="93"/>
        <end position="162"/>
    </location>
</feature>